<comment type="caution">
    <text evidence="1">The sequence shown here is derived from an EMBL/GenBank/DDBJ whole genome shotgun (WGS) entry which is preliminary data.</text>
</comment>
<organism evidence="1">
    <name type="scientific">Xanthomonas arboricola</name>
    <dbReference type="NCBI Taxonomy" id="56448"/>
    <lineage>
        <taxon>Bacteria</taxon>
        <taxon>Pseudomonadati</taxon>
        <taxon>Pseudomonadota</taxon>
        <taxon>Gammaproteobacteria</taxon>
        <taxon>Lysobacterales</taxon>
        <taxon>Lysobacteraceae</taxon>
        <taxon>Xanthomonas</taxon>
    </lineage>
</organism>
<proteinExistence type="predicted"/>
<protein>
    <recommendedName>
        <fullName evidence="2">Xanthomonadin biosynthesis protein</fullName>
    </recommendedName>
</protein>
<dbReference type="EMBL" id="JACIIQ010000018">
    <property type="protein sequence ID" value="MBB5671997.1"/>
    <property type="molecule type" value="Genomic_DNA"/>
</dbReference>
<gene>
    <name evidence="1" type="ORF">FHR65_003582</name>
</gene>
<dbReference type="Proteomes" id="UP000528595">
    <property type="component" value="Unassembled WGS sequence"/>
</dbReference>
<accession>A0AB73H1R7</accession>
<dbReference type="AlphaFoldDB" id="A0AB73H1R7"/>
<evidence type="ECO:0000313" key="1">
    <source>
        <dbReference type="EMBL" id="MBB5671997.1"/>
    </source>
</evidence>
<evidence type="ECO:0008006" key="2">
    <source>
        <dbReference type="Google" id="ProtNLM"/>
    </source>
</evidence>
<name>A0AB73H1R7_9XANT</name>
<sequence>MASNVCTPELADAASVEALATGDDELHAAAGVTAVDMVPTASAGIAADEVCATALEESKACACTPEQQAVMAMARTDRCERYTSERCMESRDRAARAPRL</sequence>
<reference evidence="1" key="1">
    <citation type="submission" date="2020-08" db="EMBL/GenBank/DDBJ databases">
        <title>Studying the diversity of plant-associated saprophytic bacteria and their role in host health and plant-pathogen interactions.</title>
        <authorList>
            <person name="Potnis N."/>
        </authorList>
    </citation>
    <scope>NUCLEOTIDE SEQUENCE</scope>
    <source>
        <strain evidence="1">F21</strain>
    </source>
</reference>